<dbReference type="Proteomes" id="UP001175097">
    <property type="component" value="Unassembled WGS sequence"/>
</dbReference>
<evidence type="ECO:0000259" key="3">
    <source>
        <dbReference type="PROSITE" id="PS51462"/>
    </source>
</evidence>
<dbReference type="PROSITE" id="PS00893">
    <property type="entry name" value="NUDIX_BOX"/>
    <property type="match status" value="1"/>
</dbReference>
<sequence length="144" mass="16807">MEVKRKVLAYITKGENTERKILVFDQKGNPEAGLQVPGGTIEEDELLIDALYREIEEETGIRREQLELRGKVHKRNYFPAHRKDVMHERNIFHLVFIGDDESEWDNLVKSEGQDNGMIFHCQWLPIYNLPQLAAGQDEDIEFIV</sequence>
<dbReference type="Gene3D" id="3.90.79.10">
    <property type="entry name" value="Nucleoside Triphosphate Pyrophosphohydrolase"/>
    <property type="match status" value="1"/>
</dbReference>
<keyword evidence="2 4" id="KW-0378">Hydrolase</keyword>
<dbReference type="Pfam" id="PF00293">
    <property type="entry name" value="NUDIX"/>
    <property type="match status" value="1"/>
</dbReference>
<feature type="domain" description="Nudix hydrolase" evidence="3">
    <location>
        <begin position="2"/>
        <end position="144"/>
    </location>
</feature>
<dbReference type="EMBL" id="JAROCC010000010">
    <property type="protein sequence ID" value="MDN4608303.1"/>
    <property type="molecule type" value="Genomic_DNA"/>
</dbReference>
<dbReference type="InterPro" id="IPR015797">
    <property type="entry name" value="NUDIX_hydrolase-like_dom_sf"/>
</dbReference>
<name>A0ABT8JT24_9BACL</name>
<comment type="similarity">
    <text evidence="1">Belongs to the Nudix hydrolase family.</text>
</comment>
<evidence type="ECO:0000256" key="2">
    <source>
        <dbReference type="ARBA" id="ARBA00022801"/>
    </source>
</evidence>
<dbReference type="SUPFAM" id="SSF55811">
    <property type="entry name" value="Nudix"/>
    <property type="match status" value="1"/>
</dbReference>
<dbReference type="CDD" id="cd04663">
    <property type="entry name" value="NUDIX_Hydrolase"/>
    <property type="match status" value="1"/>
</dbReference>
<dbReference type="PROSITE" id="PS51462">
    <property type="entry name" value="NUDIX"/>
    <property type="match status" value="1"/>
</dbReference>
<reference evidence="4" key="1">
    <citation type="submission" date="2023-03" db="EMBL/GenBank/DDBJ databases">
        <title>MT1 and MT2 Draft Genomes of Novel Species.</title>
        <authorList>
            <person name="Venkateswaran K."/>
        </authorList>
    </citation>
    <scope>NUCLEOTIDE SEQUENCE</scope>
    <source>
        <strain evidence="4">F6_3S_P_2</strain>
    </source>
</reference>
<evidence type="ECO:0000313" key="4">
    <source>
        <dbReference type="EMBL" id="MDN4608303.1"/>
    </source>
</evidence>
<dbReference type="GO" id="GO:0016787">
    <property type="term" value="F:hydrolase activity"/>
    <property type="evidence" value="ECO:0007669"/>
    <property type="project" value="UniProtKB-KW"/>
</dbReference>
<comment type="caution">
    <text evidence="4">The sequence shown here is derived from an EMBL/GenBank/DDBJ whole genome shotgun (WGS) entry which is preliminary data.</text>
</comment>
<dbReference type="PANTHER" id="PTHR43736:SF1">
    <property type="entry name" value="DIHYDRONEOPTERIN TRIPHOSPHATE DIPHOSPHATASE"/>
    <property type="match status" value="1"/>
</dbReference>
<keyword evidence="5" id="KW-1185">Reference proteome</keyword>
<dbReference type="InterPro" id="IPR000086">
    <property type="entry name" value="NUDIX_hydrolase_dom"/>
</dbReference>
<accession>A0ABT8JT24</accession>
<evidence type="ECO:0000256" key="1">
    <source>
        <dbReference type="ARBA" id="ARBA00005582"/>
    </source>
</evidence>
<protein>
    <submittedName>
        <fullName evidence="4">NUDIX hydrolase</fullName>
    </submittedName>
</protein>
<proteinExistence type="inferred from homology"/>
<gene>
    <name evidence="4" type="ORF">P5G49_12570</name>
</gene>
<dbReference type="InterPro" id="IPR020084">
    <property type="entry name" value="NUDIX_hydrolase_CS"/>
</dbReference>
<organism evidence="4 5">
    <name type="scientific">Sporosarcina highlanderae</name>
    <dbReference type="NCBI Taxonomy" id="3035916"/>
    <lineage>
        <taxon>Bacteria</taxon>
        <taxon>Bacillati</taxon>
        <taxon>Bacillota</taxon>
        <taxon>Bacilli</taxon>
        <taxon>Bacillales</taxon>
        <taxon>Caryophanaceae</taxon>
        <taxon>Sporosarcina</taxon>
    </lineage>
</organism>
<evidence type="ECO:0000313" key="5">
    <source>
        <dbReference type="Proteomes" id="UP001175097"/>
    </source>
</evidence>
<dbReference type="PANTHER" id="PTHR43736">
    <property type="entry name" value="ADP-RIBOSE PYROPHOSPHATASE"/>
    <property type="match status" value="1"/>
</dbReference>